<reference evidence="2" key="1">
    <citation type="submission" date="2021-04" db="EMBL/GenBank/DDBJ databases">
        <title>novel species isolated from subtropical streams in China.</title>
        <authorList>
            <person name="Lu H."/>
        </authorList>
    </citation>
    <scope>NUCLEOTIDE SEQUENCE</scope>
    <source>
        <strain evidence="2">LFS511W</strain>
    </source>
</reference>
<dbReference type="Proteomes" id="UP000680067">
    <property type="component" value="Unassembled WGS sequence"/>
</dbReference>
<keyword evidence="3" id="KW-1185">Reference proteome</keyword>
<dbReference type="EMBL" id="JAGSPN010000003">
    <property type="protein sequence ID" value="MBR7781845.1"/>
    <property type="molecule type" value="Genomic_DNA"/>
</dbReference>
<organism evidence="2 3">
    <name type="scientific">Undibacterium luofuense</name>
    <dbReference type="NCBI Taxonomy" id="2828733"/>
    <lineage>
        <taxon>Bacteria</taxon>
        <taxon>Pseudomonadati</taxon>
        <taxon>Pseudomonadota</taxon>
        <taxon>Betaproteobacteria</taxon>
        <taxon>Burkholderiales</taxon>
        <taxon>Oxalobacteraceae</taxon>
        <taxon>Undibacterium</taxon>
    </lineage>
</organism>
<protein>
    <submittedName>
        <fullName evidence="2">Uncharacterized protein</fullName>
    </submittedName>
</protein>
<evidence type="ECO:0000313" key="3">
    <source>
        <dbReference type="Proteomes" id="UP000680067"/>
    </source>
</evidence>
<proteinExistence type="predicted"/>
<evidence type="ECO:0000256" key="1">
    <source>
        <dbReference type="SAM" id="Phobius"/>
    </source>
</evidence>
<dbReference type="AlphaFoldDB" id="A0A941DKW5"/>
<feature type="transmembrane region" description="Helical" evidence="1">
    <location>
        <begin position="118"/>
        <end position="135"/>
    </location>
</feature>
<keyword evidence="1" id="KW-1133">Transmembrane helix</keyword>
<dbReference type="RefSeq" id="WP_212687179.1">
    <property type="nucleotide sequence ID" value="NZ_JAGSPN010000003.1"/>
</dbReference>
<name>A0A941DKW5_9BURK</name>
<accession>A0A941DKW5</accession>
<sequence>MSALVIKEWKADQKPVDSANNYVSITGRKGGLVAWLLSLVKIDPTTTIRVSPERLEFASGSIEGNEARIIPLQNICSSYYGYHKPWKSAAGIFGFFLFFAFSVLNSHAREGSSGASDFFLVAGIGFIIAAIYYFLNRQLTLGFVETSGLVNGIRFKRSVIENIDLTPEQAHAVCVIVQNLIEEKEKRMYGR</sequence>
<keyword evidence="1" id="KW-0812">Transmembrane</keyword>
<comment type="caution">
    <text evidence="2">The sequence shown here is derived from an EMBL/GenBank/DDBJ whole genome shotgun (WGS) entry which is preliminary data.</text>
</comment>
<gene>
    <name evidence="2" type="ORF">KDM89_06810</name>
</gene>
<keyword evidence="1" id="KW-0472">Membrane</keyword>
<feature type="transmembrane region" description="Helical" evidence="1">
    <location>
        <begin position="88"/>
        <end position="106"/>
    </location>
</feature>
<evidence type="ECO:0000313" key="2">
    <source>
        <dbReference type="EMBL" id="MBR7781845.1"/>
    </source>
</evidence>